<feature type="transmembrane region" description="Helical" evidence="2">
    <location>
        <begin position="233"/>
        <end position="255"/>
    </location>
</feature>
<keyword evidence="2" id="KW-1133">Transmembrane helix</keyword>
<feature type="compositionally biased region" description="Low complexity" evidence="1">
    <location>
        <begin position="371"/>
        <end position="392"/>
    </location>
</feature>
<feature type="transmembrane region" description="Helical" evidence="2">
    <location>
        <begin position="92"/>
        <end position="113"/>
    </location>
</feature>
<organism evidence="3 4">
    <name type="scientific">Kribbella lupini</name>
    <dbReference type="NCBI Taxonomy" id="291602"/>
    <lineage>
        <taxon>Bacteria</taxon>
        <taxon>Bacillati</taxon>
        <taxon>Actinomycetota</taxon>
        <taxon>Actinomycetes</taxon>
        <taxon>Propionibacteriales</taxon>
        <taxon>Kribbellaceae</taxon>
        <taxon>Kribbella</taxon>
    </lineage>
</organism>
<evidence type="ECO:0000313" key="3">
    <source>
        <dbReference type="EMBL" id="GAA1537391.1"/>
    </source>
</evidence>
<sequence>MNSTLTGTIATYLAQVKAELADLPPGELEDVLDDVASHLTEVAAEFQQEPTEGQLWERLGTPRQYADELRTAAGYPASTRAPEQNESAAEKALRWGIIAGIVGPFFVLIGLLTGSPAPVGFLGLIGLTVLFVAAYLGVRALGNNSPRAVLDTPRGAQGNEFVRGLIEQIPPNVRTELISVGQPVWWVARGALGGGGFFALFGAGAVAVVGAIAGAGVSIWIGRRSQQDRRWLWYVVPLNVIAILALPAVLVVGLLGGSGAFSMRNYDRGSNTSAYQDGLVLNGSPVENLYPFDEKGQQVSVRLYTENGSPVNLPVRDCSANYGNDQRITNQFPLTTVDPDSMGTYDPETGEPVGCRESTKAPFVPPPAPATPTKATPTPTPGAPTTSGPTTGASGGPTTGATGGPTAPTTGATPGPTATPSGKPSTGVTLTVPPPTR</sequence>
<keyword evidence="4" id="KW-1185">Reference proteome</keyword>
<feature type="transmembrane region" description="Helical" evidence="2">
    <location>
        <begin position="197"/>
        <end position="221"/>
    </location>
</feature>
<dbReference type="Proteomes" id="UP001500363">
    <property type="component" value="Unassembled WGS sequence"/>
</dbReference>
<dbReference type="EMBL" id="BAAANC010000002">
    <property type="protein sequence ID" value="GAA1537391.1"/>
    <property type="molecule type" value="Genomic_DNA"/>
</dbReference>
<evidence type="ECO:0000313" key="4">
    <source>
        <dbReference type="Proteomes" id="UP001500363"/>
    </source>
</evidence>
<gene>
    <name evidence="3" type="ORF">GCM10009741_45100</name>
</gene>
<feature type="compositionally biased region" description="Gly residues" evidence="1">
    <location>
        <begin position="393"/>
        <end position="403"/>
    </location>
</feature>
<name>A0ABN2BAS2_9ACTN</name>
<dbReference type="RefSeq" id="WP_344177071.1">
    <property type="nucleotide sequence ID" value="NZ_BAAANC010000002.1"/>
</dbReference>
<accession>A0ABN2BAS2</accession>
<proteinExistence type="predicted"/>
<comment type="caution">
    <text evidence="3">The sequence shown here is derived from an EMBL/GenBank/DDBJ whole genome shotgun (WGS) entry which is preliminary data.</text>
</comment>
<feature type="region of interest" description="Disordered" evidence="1">
    <location>
        <begin position="331"/>
        <end position="437"/>
    </location>
</feature>
<keyword evidence="2" id="KW-0812">Transmembrane</keyword>
<protein>
    <submittedName>
        <fullName evidence="3">Uncharacterized protein</fullName>
    </submittedName>
</protein>
<evidence type="ECO:0000256" key="1">
    <source>
        <dbReference type="SAM" id="MobiDB-lite"/>
    </source>
</evidence>
<keyword evidence="2" id="KW-0472">Membrane</keyword>
<evidence type="ECO:0000256" key="2">
    <source>
        <dbReference type="SAM" id="Phobius"/>
    </source>
</evidence>
<feature type="compositionally biased region" description="Low complexity" evidence="1">
    <location>
        <begin position="404"/>
        <end position="427"/>
    </location>
</feature>
<dbReference type="Pfam" id="PF22564">
    <property type="entry name" value="HAAS"/>
    <property type="match status" value="1"/>
</dbReference>
<reference evidence="3 4" key="1">
    <citation type="journal article" date="2019" name="Int. J. Syst. Evol. Microbiol.">
        <title>The Global Catalogue of Microorganisms (GCM) 10K type strain sequencing project: providing services to taxonomists for standard genome sequencing and annotation.</title>
        <authorList>
            <consortium name="The Broad Institute Genomics Platform"/>
            <consortium name="The Broad Institute Genome Sequencing Center for Infectious Disease"/>
            <person name="Wu L."/>
            <person name="Ma J."/>
        </authorList>
    </citation>
    <scope>NUCLEOTIDE SEQUENCE [LARGE SCALE GENOMIC DNA]</scope>
    <source>
        <strain evidence="3 4">JCM 14303</strain>
    </source>
</reference>
<feature type="transmembrane region" description="Helical" evidence="2">
    <location>
        <begin position="119"/>
        <end position="138"/>
    </location>
</feature>